<dbReference type="Pfam" id="PF23335">
    <property type="entry name" value="Beta-prop_IFT80_2nd"/>
    <property type="match status" value="1"/>
</dbReference>
<dbReference type="PANTHER" id="PTHR24098">
    <property type="entry name" value="OUTER SEGMENT 5"/>
    <property type="match status" value="1"/>
</dbReference>
<gene>
    <name evidence="2" type="ORF">CPOL0286_LOCUS12452</name>
</gene>
<proteinExistence type="predicted"/>
<dbReference type="GO" id="GO:0005929">
    <property type="term" value="C:cilium"/>
    <property type="evidence" value="ECO:0007669"/>
    <property type="project" value="TreeGrafter"/>
</dbReference>
<evidence type="ECO:0000259" key="1">
    <source>
        <dbReference type="Pfam" id="PF23335"/>
    </source>
</evidence>
<dbReference type="GO" id="GO:0060271">
    <property type="term" value="P:cilium assembly"/>
    <property type="evidence" value="ECO:0007669"/>
    <property type="project" value="TreeGrafter"/>
</dbReference>
<evidence type="ECO:0000313" key="2">
    <source>
        <dbReference type="EMBL" id="CAE2238004.1"/>
    </source>
</evidence>
<dbReference type="EMBL" id="HBKO01027110">
    <property type="protein sequence ID" value="CAE2238004.1"/>
    <property type="molecule type" value="Transcribed_RNA"/>
</dbReference>
<feature type="domain" description="IFT80 second beta-propeller" evidence="1">
    <location>
        <begin position="1"/>
        <end position="210"/>
    </location>
</feature>
<reference evidence="2" key="1">
    <citation type="submission" date="2021-01" db="EMBL/GenBank/DDBJ databases">
        <authorList>
            <person name="Corre E."/>
            <person name="Pelletier E."/>
            <person name="Niang G."/>
            <person name="Scheremetjew M."/>
            <person name="Finn R."/>
            <person name="Kale V."/>
            <person name="Holt S."/>
            <person name="Cochrane G."/>
            <person name="Meng A."/>
            <person name="Brown T."/>
            <person name="Cohen L."/>
        </authorList>
    </citation>
    <scope>NUCLEOTIDE SEQUENCE</scope>
    <source>
        <strain evidence="2">UIO037</strain>
    </source>
</reference>
<dbReference type="InterPro" id="IPR036322">
    <property type="entry name" value="WD40_repeat_dom_sf"/>
</dbReference>
<dbReference type="SUPFAM" id="SSF50978">
    <property type="entry name" value="WD40 repeat-like"/>
    <property type="match status" value="1"/>
</dbReference>
<dbReference type="PANTHER" id="PTHR24098:SF0">
    <property type="entry name" value="OUTER SEGMENT 5"/>
    <property type="match status" value="1"/>
</dbReference>
<dbReference type="GO" id="GO:0030992">
    <property type="term" value="C:intraciliary transport particle B"/>
    <property type="evidence" value="ECO:0007669"/>
    <property type="project" value="TreeGrafter"/>
</dbReference>
<organism evidence="2">
    <name type="scientific">Prymnesium polylepis</name>
    <dbReference type="NCBI Taxonomy" id="72548"/>
    <lineage>
        <taxon>Eukaryota</taxon>
        <taxon>Haptista</taxon>
        <taxon>Haptophyta</taxon>
        <taxon>Prymnesiophyceae</taxon>
        <taxon>Prymnesiales</taxon>
        <taxon>Prymnesiaceae</taxon>
        <taxon>Prymnesium</taxon>
    </lineage>
</organism>
<protein>
    <recommendedName>
        <fullName evidence="1">IFT80 second beta-propeller domain-containing protein</fullName>
    </recommendedName>
</protein>
<sequence length="229" mass="25748">MSISSGHLVVVTATQVCIYTTSNWNTPHIIELRGTVSLILQAERHFAMVDTINGFQILNFDGRLLSQPKFGAMRSDALSAFNVAYANDLLAMIDPADQKTIRLMDPLTGKQLGTLQHSIEVEHIALSQVGDLSRRRLVLVDKNRDLYISPVQGAQELYKLHIMVDAMRWNDCNNSLAAVADGLLLVWYYPEVIYMDRDLLSSTISKQPVKRSDEQHVYIALDLHRIVGI</sequence>
<dbReference type="AlphaFoldDB" id="A0A7S4IRZ3"/>
<name>A0A7S4IRZ3_9EUKA</name>
<accession>A0A7S4IRZ3</accession>
<dbReference type="InterPro" id="IPR056456">
    <property type="entry name" value="Beta-prop_IFT80_2nd"/>
</dbReference>